<keyword evidence="2" id="KW-0560">Oxidoreductase</keyword>
<dbReference type="Pfam" id="PF13561">
    <property type="entry name" value="adh_short_C2"/>
    <property type="match status" value="1"/>
</dbReference>
<dbReference type="eggNOG" id="COG1028">
    <property type="taxonomic scope" value="Bacteria"/>
</dbReference>
<dbReference type="GeneID" id="92874973"/>
<feature type="domain" description="Ketoreductase" evidence="4">
    <location>
        <begin position="6"/>
        <end position="176"/>
    </location>
</feature>
<proteinExistence type="inferred from homology"/>
<dbReference type="EMBL" id="CP002000">
    <property type="protein sequence ID" value="ADJ49051.1"/>
    <property type="molecule type" value="Genomic_DNA"/>
</dbReference>
<dbReference type="SMART" id="SM00822">
    <property type="entry name" value="PKS_KR"/>
    <property type="match status" value="1"/>
</dbReference>
<reference evidence="5 6" key="1">
    <citation type="journal article" date="2010" name="Cell Res.">
        <title>Complete genome sequence of the rifamycin SV-producing Amycolatopsis mediterranei U32 revealed its genetic characteristics in phylogeny and metabolism.</title>
        <authorList>
            <person name="Zhao W."/>
            <person name="Zhong Y."/>
            <person name="Yuan H."/>
            <person name="Wang J."/>
            <person name="Zheng H."/>
            <person name="Wang Y."/>
            <person name="Cen X."/>
            <person name="Xu F."/>
            <person name="Bai J."/>
            <person name="Han X."/>
            <person name="Lu G."/>
            <person name="Zhu Y."/>
            <person name="Shao Z."/>
            <person name="Yan H."/>
            <person name="Li C."/>
            <person name="Peng N."/>
            <person name="Zhang Z."/>
            <person name="Zhang Y."/>
            <person name="Lin W."/>
            <person name="Fan Y."/>
            <person name="Qin Z."/>
            <person name="Hu Y."/>
            <person name="Zhu B."/>
            <person name="Wang S."/>
            <person name="Ding X."/>
            <person name="Zhao G.P."/>
        </authorList>
    </citation>
    <scope>NUCLEOTIDE SEQUENCE [LARGE SCALE GENOMIC DNA]</scope>
    <source>
        <strain evidence="6">U-32</strain>
    </source>
</reference>
<dbReference type="PRINTS" id="PR00080">
    <property type="entry name" value="SDRFAMILY"/>
</dbReference>
<keyword evidence="3" id="KW-0520">NAD</keyword>
<dbReference type="InterPro" id="IPR002347">
    <property type="entry name" value="SDR_fam"/>
</dbReference>
<dbReference type="OrthoDB" id="7064009at2"/>
<comment type="similarity">
    <text evidence="1">Belongs to the short-chain dehydrogenases/reductases (SDR) family.</text>
</comment>
<dbReference type="RefSeq" id="WP_013229094.1">
    <property type="nucleotide sequence ID" value="NC_014318.1"/>
</dbReference>
<dbReference type="FunFam" id="3.40.50.720:FF:000084">
    <property type="entry name" value="Short-chain dehydrogenase reductase"/>
    <property type="match status" value="1"/>
</dbReference>
<dbReference type="PRINTS" id="PR00081">
    <property type="entry name" value="GDHRDH"/>
</dbReference>
<sequence>MRFEDKVVLVTGGGTGIGRAAAIAFAGEGAAVLVTGPDEEPLRQTVKEIETHGGTAGYLVGDMTDESDVRAAVDAAVHRHGGLDVAFNNAGIMVPGPLADLDPETWAKGLSVATMTWLSMKHEIAHMRAHGGGVIVNMSSIIGTRRTIPGTGAYGAAKAAISSITRTAALENIGAGVRINSVSPGPVATPFSLIRGETEDEQAARMRSALPIGRVGSLDEVVGTVLWLASEDSGFAVGTEVVIDGGATA</sequence>
<dbReference type="InterPro" id="IPR036291">
    <property type="entry name" value="NAD(P)-bd_dom_sf"/>
</dbReference>
<name>A0A0H3DEB8_AMYMU</name>
<dbReference type="PANTHER" id="PTHR24321">
    <property type="entry name" value="DEHYDROGENASES, SHORT CHAIN"/>
    <property type="match status" value="1"/>
</dbReference>
<dbReference type="KEGG" id="amd:AMED_7337"/>
<evidence type="ECO:0000256" key="2">
    <source>
        <dbReference type="ARBA" id="ARBA00023002"/>
    </source>
</evidence>
<evidence type="ECO:0000313" key="5">
    <source>
        <dbReference type="EMBL" id="ADJ49051.1"/>
    </source>
</evidence>
<dbReference type="PROSITE" id="PS00061">
    <property type="entry name" value="ADH_SHORT"/>
    <property type="match status" value="1"/>
</dbReference>
<dbReference type="InterPro" id="IPR057326">
    <property type="entry name" value="KR_dom"/>
</dbReference>
<dbReference type="PANTHER" id="PTHR24321:SF8">
    <property type="entry name" value="ESTRADIOL 17-BETA-DEHYDROGENASE 8-RELATED"/>
    <property type="match status" value="1"/>
</dbReference>
<dbReference type="InterPro" id="IPR020904">
    <property type="entry name" value="Sc_DH/Rdtase_CS"/>
</dbReference>
<dbReference type="PATRIC" id="fig|749927.5.peg.7630"/>
<dbReference type="SUPFAM" id="SSF51735">
    <property type="entry name" value="NAD(P)-binding Rossmann-fold domains"/>
    <property type="match status" value="1"/>
</dbReference>
<evidence type="ECO:0000313" key="6">
    <source>
        <dbReference type="Proteomes" id="UP000000328"/>
    </source>
</evidence>
<protein>
    <submittedName>
        <fullName evidence="5">Short-chain dehydrogenase</fullName>
    </submittedName>
</protein>
<dbReference type="AlphaFoldDB" id="A0A0H3DEB8"/>
<dbReference type="HOGENOM" id="CLU_010194_1_0_11"/>
<organism evidence="5 6">
    <name type="scientific">Amycolatopsis mediterranei (strain U-32)</name>
    <dbReference type="NCBI Taxonomy" id="749927"/>
    <lineage>
        <taxon>Bacteria</taxon>
        <taxon>Bacillati</taxon>
        <taxon>Actinomycetota</taxon>
        <taxon>Actinomycetes</taxon>
        <taxon>Pseudonocardiales</taxon>
        <taxon>Pseudonocardiaceae</taxon>
        <taxon>Amycolatopsis</taxon>
    </lineage>
</organism>
<accession>A0A0H3DEB8</accession>
<evidence type="ECO:0000256" key="1">
    <source>
        <dbReference type="ARBA" id="ARBA00006484"/>
    </source>
</evidence>
<dbReference type="Proteomes" id="UP000000328">
    <property type="component" value="Chromosome"/>
</dbReference>
<evidence type="ECO:0000259" key="4">
    <source>
        <dbReference type="SMART" id="SM00822"/>
    </source>
</evidence>
<dbReference type="GO" id="GO:0016491">
    <property type="term" value="F:oxidoreductase activity"/>
    <property type="evidence" value="ECO:0007669"/>
    <property type="project" value="UniProtKB-KW"/>
</dbReference>
<evidence type="ECO:0000256" key="3">
    <source>
        <dbReference type="ARBA" id="ARBA00023027"/>
    </source>
</evidence>
<dbReference type="Gene3D" id="3.40.50.720">
    <property type="entry name" value="NAD(P)-binding Rossmann-like Domain"/>
    <property type="match status" value="1"/>
</dbReference>
<gene>
    <name evidence="5" type="ordered locus">AMED_7337</name>
</gene>
<dbReference type="CDD" id="cd05233">
    <property type="entry name" value="SDR_c"/>
    <property type="match status" value="1"/>
</dbReference>